<dbReference type="Proteomes" id="UP000288805">
    <property type="component" value="Unassembled WGS sequence"/>
</dbReference>
<organism evidence="1 2">
    <name type="scientific">Vitis vinifera</name>
    <name type="common">Grape</name>
    <dbReference type="NCBI Taxonomy" id="29760"/>
    <lineage>
        <taxon>Eukaryota</taxon>
        <taxon>Viridiplantae</taxon>
        <taxon>Streptophyta</taxon>
        <taxon>Embryophyta</taxon>
        <taxon>Tracheophyta</taxon>
        <taxon>Spermatophyta</taxon>
        <taxon>Magnoliopsida</taxon>
        <taxon>eudicotyledons</taxon>
        <taxon>Gunneridae</taxon>
        <taxon>Pentapetalae</taxon>
        <taxon>rosids</taxon>
        <taxon>Vitales</taxon>
        <taxon>Vitaceae</taxon>
        <taxon>Viteae</taxon>
        <taxon>Vitis</taxon>
    </lineage>
</organism>
<dbReference type="EMBL" id="QGNW01001923">
    <property type="protein sequence ID" value="RVW28028.1"/>
    <property type="molecule type" value="Genomic_DNA"/>
</dbReference>
<evidence type="ECO:0000313" key="2">
    <source>
        <dbReference type="Proteomes" id="UP000288805"/>
    </source>
</evidence>
<comment type="caution">
    <text evidence="1">The sequence shown here is derived from an EMBL/GenBank/DDBJ whole genome shotgun (WGS) entry which is preliminary data.</text>
</comment>
<name>A0A438CXV2_VITVI</name>
<gene>
    <name evidence="1" type="ORF">CK203_111272</name>
</gene>
<evidence type="ECO:0008006" key="3">
    <source>
        <dbReference type="Google" id="ProtNLM"/>
    </source>
</evidence>
<proteinExistence type="predicted"/>
<accession>A0A438CXV2</accession>
<dbReference type="AlphaFoldDB" id="A0A438CXV2"/>
<protein>
    <recommendedName>
        <fullName evidence="3">DUF4283 domain-containing protein</fullName>
    </recommendedName>
</protein>
<sequence>MAEKLCSLGIVPSSEIKGAISPVEVKSLQTEGTVVWSFAEVVRKDPGVVREVAQLQLEGEVKCREEKLRQCLVDSFKAKRVPVRGARRFKENFLHLIRWHPKVGCLRKGGSTKDLWVRELRLPLQLWGWEARILDKFDGRVLRGSLQVGQEEREDGKGGSHTGVRVGKERKPMHVAGSVMLQTFGRDPQTREDVVVRWSKVARGGGGPIDHTSLQTQGRNRPVIEAHKTRNSGFNSQLSGDRDPKGLGGLIGPFASAAQTVYGFMRGVAFLKSSVPLDVAKGSMGSLRLLEEAVSSTKTQETEFRSCVKDEVERKVLLQALCSHVALTDEALMEEANRHPNSPSLGLLDSRSRSLQMLLRDGKVLEMFGSYSKDPSGKELAIRAEESRPSKALEHACILEEEDPISLPSKFVHFNNFVGMPIARFKKD</sequence>
<reference evidence="1 2" key="1">
    <citation type="journal article" date="2018" name="PLoS Genet.">
        <title>Population sequencing reveals clonal diversity and ancestral inbreeding in the grapevine cultivar Chardonnay.</title>
        <authorList>
            <person name="Roach M.J."/>
            <person name="Johnson D.L."/>
            <person name="Bohlmann J."/>
            <person name="van Vuuren H.J."/>
            <person name="Jones S.J."/>
            <person name="Pretorius I.S."/>
            <person name="Schmidt S.A."/>
            <person name="Borneman A.R."/>
        </authorList>
    </citation>
    <scope>NUCLEOTIDE SEQUENCE [LARGE SCALE GENOMIC DNA]</scope>
    <source>
        <strain evidence="2">cv. Chardonnay</strain>
        <tissue evidence="1">Leaf</tissue>
    </source>
</reference>
<evidence type="ECO:0000313" key="1">
    <source>
        <dbReference type="EMBL" id="RVW28028.1"/>
    </source>
</evidence>